<organism evidence="1 2">
    <name type="scientific">Halomicrobium mukohataei</name>
    <dbReference type="NCBI Taxonomy" id="57705"/>
    <lineage>
        <taxon>Archaea</taxon>
        <taxon>Methanobacteriati</taxon>
        <taxon>Methanobacteriota</taxon>
        <taxon>Stenosarchaea group</taxon>
        <taxon>Halobacteria</taxon>
        <taxon>Halobacteriales</taxon>
        <taxon>Haloarculaceae</taxon>
        <taxon>Halomicrobium</taxon>
    </lineage>
</organism>
<evidence type="ECO:0008006" key="3">
    <source>
        <dbReference type="Google" id="ProtNLM"/>
    </source>
</evidence>
<proteinExistence type="predicted"/>
<accession>A0A847UIK1</accession>
<protein>
    <recommendedName>
        <fullName evidence="3">STAS/SEC14 domain-containing protein</fullName>
    </recommendedName>
</protein>
<evidence type="ECO:0000313" key="1">
    <source>
        <dbReference type="EMBL" id="NLV11404.1"/>
    </source>
</evidence>
<dbReference type="OrthoDB" id="376912at2157"/>
<dbReference type="GeneID" id="94360733"/>
<evidence type="ECO:0000313" key="2">
    <source>
        <dbReference type="Proteomes" id="UP000608662"/>
    </source>
</evidence>
<name>A0A847UIK1_9EURY</name>
<gene>
    <name evidence="1" type="ORF">GOC74_15865</name>
</gene>
<dbReference type="RefSeq" id="WP_170095085.1">
    <property type="nucleotide sequence ID" value="NZ_WOYG01000001.1"/>
</dbReference>
<dbReference type="EMBL" id="WOYG01000001">
    <property type="protein sequence ID" value="NLV11404.1"/>
    <property type="molecule type" value="Genomic_DNA"/>
</dbReference>
<comment type="caution">
    <text evidence="1">The sequence shown here is derived from an EMBL/GenBank/DDBJ whole genome shotgun (WGS) entry which is preliminary data.</text>
</comment>
<reference evidence="1" key="1">
    <citation type="submission" date="2019-12" db="EMBL/GenBank/DDBJ databases">
        <title>Whole-genome sequence of Halomicrobium mukohataei pws1.</title>
        <authorList>
            <person name="Verma D.K."/>
            <person name="Gopal K."/>
            <person name="Prasad E.S."/>
        </authorList>
    </citation>
    <scope>NUCLEOTIDE SEQUENCE</scope>
    <source>
        <strain evidence="1">Pws1</strain>
    </source>
</reference>
<sequence length="129" mass="14115">MKSLDSYDVPVDADDHGEFVVWDLRSWSGDVETMEAINEAWVATHEPAQKVGTISVFPDSVVVDGQIQSFISEGWNEAAKATGLEYLAIVGQNLQTMAVEQQIDAPSIEEIRAFQSVDDAIDWLNAATA</sequence>
<dbReference type="AlphaFoldDB" id="A0A847UIK1"/>
<dbReference type="Proteomes" id="UP000608662">
    <property type="component" value="Unassembled WGS sequence"/>
</dbReference>